<proteinExistence type="predicted"/>
<dbReference type="EMBL" id="AVOT02024475">
    <property type="protein sequence ID" value="MBW0515160.1"/>
    <property type="molecule type" value="Genomic_DNA"/>
</dbReference>
<gene>
    <name evidence="1" type="ORF">O181_054875</name>
</gene>
<sequence>MRQLYTSEALACKGINQRTEKAFPEPEALEEDTLDVVVDGKTLREIMPTLPLAFQLNRNLNLEDWKDIDQVLQLHQLLKDLFQCSIDNKRSTWHPTGKSLEEVARRFFSKR</sequence>
<dbReference type="Proteomes" id="UP000765509">
    <property type="component" value="Unassembled WGS sequence"/>
</dbReference>
<evidence type="ECO:0000313" key="1">
    <source>
        <dbReference type="EMBL" id="MBW0515160.1"/>
    </source>
</evidence>
<name>A0A9Q3E395_9BASI</name>
<comment type="caution">
    <text evidence="1">The sequence shown here is derived from an EMBL/GenBank/DDBJ whole genome shotgun (WGS) entry which is preliminary data.</text>
</comment>
<protein>
    <submittedName>
        <fullName evidence="1">Uncharacterized protein</fullName>
    </submittedName>
</protein>
<accession>A0A9Q3E395</accession>
<keyword evidence="2" id="KW-1185">Reference proteome</keyword>
<dbReference type="AlphaFoldDB" id="A0A9Q3E395"/>
<organism evidence="1 2">
    <name type="scientific">Austropuccinia psidii MF-1</name>
    <dbReference type="NCBI Taxonomy" id="1389203"/>
    <lineage>
        <taxon>Eukaryota</taxon>
        <taxon>Fungi</taxon>
        <taxon>Dikarya</taxon>
        <taxon>Basidiomycota</taxon>
        <taxon>Pucciniomycotina</taxon>
        <taxon>Pucciniomycetes</taxon>
        <taxon>Pucciniales</taxon>
        <taxon>Sphaerophragmiaceae</taxon>
        <taxon>Austropuccinia</taxon>
    </lineage>
</organism>
<evidence type="ECO:0000313" key="2">
    <source>
        <dbReference type="Proteomes" id="UP000765509"/>
    </source>
</evidence>
<reference evidence="1" key="1">
    <citation type="submission" date="2021-03" db="EMBL/GenBank/DDBJ databases">
        <title>Draft genome sequence of rust myrtle Austropuccinia psidii MF-1, a brazilian biotype.</title>
        <authorList>
            <person name="Quecine M.C."/>
            <person name="Pachon D.M.R."/>
            <person name="Bonatelli M.L."/>
            <person name="Correr F.H."/>
            <person name="Franceschini L.M."/>
            <person name="Leite T.F."/>
            <person name="Margarido G.R.A."/>
            <person name="Almeida C.A."/>
            <person name="Ferrarezi J.A."/>
            <person name="Labate C.A."/>
        </authorList>
    </citation>
    <scope>NUCLEOTIDE SEQUENCE</scope>
    <source>
        <strain evidence="1">MF-1</strain>
    </source>
</reference>